<accession>A0A0E9T944</accession>
<dbReference type="EMBL" id="GBXM01059334">
    <property type="protein sequence ID" value="JAH49243.1"/>
    <property type="molecule type" value="Transcribed_RNA"/>
</dbReference>
<reference evidence="1" key="1">
    <citation type="submission" date="2014-11" db="EMBL/GenBank/DDBJ databases">
        <authorList>
            <person name="Amaro Gonzalez C."/>
        </authorList>
    </citation>
    <scope>NUCLEOTIDE SEQUENCE</scope>
</reference>
<protein>
    <submittedName>
        <fullName evidence="1">Uncharacterized protein</fullName>
    </submittedName>
</protein>
<sequence>MLNSKAFSMQFNGQEQWPGSRHYPECIAAVTTMATYESKDFKKKIEITKIFHVFFMAYLYG</sequence>
<reference evidence="1" key="2">
    <citation type="journal article" date="2015" name="Fish Shellfish Immunol.">
        <title>Early steps in the European eel (Anguilla anguilla)-Vibrio vulnificus interaction in the gills: Role of the RtxA13 toxin.</title>
        <authorList>
            <person name="Callol A."/>
            <person name="Pajuelo D."/>
            <person name="Ebbesson L."/>
            <person name="Teles M."/>
            <person name="MacKenzie S."/>
            <person name="Amaro C."/>
        </authorList>
    </citation>
    <scope>NUCLEOTIDE SEQUENCE</scope>
</reference>
<dbReference type="AlphaFoldDB" id="A0A0E9T944"/>
<proteinExistence type="predicted"/>
<organism evidence="1">
    <name type="scientific">Anguilla anguilla</name>
    <name type="common">European freshwater eel</name>
    <name type="synonym">Muraena anguilla</name>
    <dbReference type="NCBI Taxonomy" id="7936"/>
    <lineage>
        <taxon>Eukaryota</taxon>
        <taxon>Metazoa</taxon>
        <taxon>Chordata</taxon>
        <taxon>Craniata</taxon>
        <taxon>Vertebrata</taxon>
        <taxon>Euteleostomi</taxon>
        <taxon>Actinopterygii</taxon>
        <taxon>Neopterygii</taxon>
        <taxon>Teleostei</taxon>
        <taxon>Anguilliformes</taxon>
        <taxon>Anguillidae</taxon>
        <taxon>Anguilla</taxon>
    </lineage>
</organism>
<evidence type="ECO:0000313" key="1">
    <source>
        <dbReference type="EMBL" id="JAH49243.1"/>
    </source>
</evidence>
<name>A0A0E9T944_ANGAN</name>